<proteinExistence type="predicted"/>
<keyword evidence="1" id="KW-0560">Oxidoreductase</keyword>
<dbReference type="GO" id="GO:0016616">
    <property type="term" value="F:oxidoreductase activity, acting on the CH-OH group of donors, NAD or NADP as acceptor"/>
    <property type="evidence" value="ECO:0007669"/>
    <property type="project" value="InterPro"/>
</dbReference>
<feature type="domain" description="Malic enzyme N-terminal" evidence="3">
    <location>
        <begin position="1"/>
        <end position="61"/>
    </location>
</feature>
<dbReference type="PANTHER" id="PTHR43237">
    <property type="entry name" value="NADP-DEPENDENT MALIC ENZYME"/>
    <property type="match status" value="1"/>
</dbReference>
<sequence length="188" mass="20316">MEGKALLFKWIGGVDAVPLPIHTRSPDEIIETVERLAPAFGGINLEDIASPKCFGILEQLQRRLPIPVWHDDQLGTAAATIAGLLNALELTHRSVRECRTVLLGAGAANLTTARLLLALGHDPHRLSLVDHRGILHAERADLDELELHNPWKFRFALQTNGGGRTGDLGDALDDADVLLAASTPNPNT</sequence>
<dbReference type="SUPFAM" id="SSF53223">
    <property type="entry name" value="Aminoacid dehydrogenase-like, N-terminal domain"/>
    <property type="match status" value="1"/>
</dbReference>
<evidence type="ECO:0000256" key="1">
    <source>
        <dbReference type="ARBA" id="ARBA00023002"/>
    </source>
</evidence>
<gene>
    <name evidence="4" type="ORF">B1B_18476</name>
</gene>
<organism evidence="4">
    <name type="scientific">mine drainage metagenome</name>
    <dbReference type="NCBI Taxonomy" id="410659"/>
    <lineage>
        <taxon>unclassified sequences</taxon>
        <taxon>metagenomes</taxon>
        <taxon>ecological metagenomes</taxon>
    </lineage>
</organism>
<reference evidence="4" key="1">
    <citation type="submission" date="2013-08" db="EMBL/GenBank/DDBJ databases">
        <authorList>
            <person name="Mendez C."/>
            <person name="Richter M."/>
            <person name="Ferrer M."/>
            <person name="Sanchez J."/>
        </authorList>
    </citation>
    <scope>NUCLEOTIDE SEQUENCE</scope>
</reference>
<comment type="caution">
    <text evidence="4">The sequence shown here is derived from an EMBL/GenBank/DDBJ whole genome shotgun (WGS) entry which is preliminary data.</text>
</comment>
<dbReference type="InterPro" id="IPR012302">
    <property type="entry name" value="Malic_NAD-bd"/>
</dbReference>
<dbReference type="InterPro" id="IPR046346">
    <property type="entry name" value="Aminoacid_DH-like_N_sf"/>
</dbReference>
<dbReference type="InterPro" id="IPR037062">
    <property type="entry name" value="Malic_N_dom_sf"/>
</dbReference>
<dbReference type="SMART" id="SM01274">
    <property type="entry name" value="malic"/>
    <property type="match status" value="1"/>
</dbReference>
<name>T0Y5B7_9ZZZZ</name>
<dbReference type="Gene3D" id="3.40.50.720">
    <property type="entry name" value="NAD(P)-binding Rossmann-like Domain"/>
    <property type="match status" value="1"/>
</dbReference>
<reference evidence="4" key="2">
    <citation type="journal article" date="2014" name="ISME J.">
        <title>Microbial stratification in low pH oxic and suboxic macroscopic growths along an acid mine drainage.</title>
        <authorList>
            <person name="Mendez-Garcia C."/>
            <person name="Mesa V."/>
            <person name="Sprenger R.R."/>
            <person name="Richter M."/>
            <person name="Diez M.S."/>
            <person name="Solano J."/>
            <person name="Bargiela R."/>
            <person name="Golyshina O.V."/>
            <person name="Manteca A."/>
            <person name="Ramos J.L."/>
            <person name="Gallego J.R."/>
            <person name="Llorente I."/>
            <person name="Martins Dos Santos V.A."/>
            <person name="Jensen O.N."/>
            <person name="Pelaez A.I."/>
            <person name="Sanchez J."/>
            <person name="Ferrer M."/>
        </authorList>
    </citation>
    <scope>NUCLEOTIDE SEQUENCE</scope>
</reference>
<dbReference type="InterPro" id="IPR012301">
    <property type="entry name" value="Malic_N_dom"/>
</dbReference>
<dbReference type="GO" id="GO:0004470">
    <property type="term" value="F:malic enzyme activity"/>
    <property type="evidence" value="ECO:0007669"/>
    <property type="project" value="InterPro"/>
</dbReference>
<protein>
    <submittedName>
        <fullName evidence="4">Malate oxidoreductase</fullName>
    </submittedName>
</protein>
<feature type="domain" description="Malic enzyme NAD-binding" evidence="2">
    <location>
        <begin position="73"/>
        <end position="188"/>
    </location>
</feature>
<dbReference type="SMART" id="SM00919">
    <property type="entry name" value="Malic_M"/>
    <property type="match status" value="1"/>
</dbReference>
<feature type="non-terminal residue" evidence="4">
    <location>
        <position position="188"/>
    </location>
</feature>
<dbReference type="InterPro" id="IPR051674">
    <property type="entry name" value="Malate_Decarboxylase"/>
</dbReference>
<evidence type="ECO:0000313" key="4">
    <source>
        <dbReference type="EMBL" id="EQD30291.1"/>
    </source>
</evidence>
<evidence type="ECO:0000259" key="3">
    <source>
        <dbReference type="SMART" id="SM01274"/>
    </source>
</evidence>
<dbReference type="Pfam" id="PF03949">
    <property type="entry name" value="Malic_M"/>
    <property type="match status" value="1"/>
</dbReference>
<accession>T0Y5B7</accession>
<evidence type="ECO:0000259" key="2">
    <source>
        <dbReference type="SMART" id="SM00919"/>
    </source>
</evidence>
<dbReference type="PANTHER" id="PTHR43237:SF4">
    <property type="entry name" value="NADP-DEPENDENT MALIC ENZYME"/>
    <property type="match status" value="1"/>
</dbReference>
<dbReference type="Gene3D" id="3.40.50.10380">
    <property type="entry name" value="Malic enzyme, N-terminal domain"/>
    <property type="match status" value="1"/>
</dbReference>
<dbReference type="Pfam" id="PF00390">
    <property type="entry name" value="malic"/>
    <property type="match status" value="1"/>
</dbReference>
<dbReference type="AlphaFoldDB" id="T0Y5B7"/>
<dbReference type="EMBL" id="AUZY01012365">
    <property type="protein sequence ID" value="EQD30291.1"/>
    <property type="molecule type" value="Genomic_DNA"/>
</dbReference>
<dbReference type="InterPro" id="IPR036291">
    <property type="entry name" value="NAD(P)-bd_dom_sf"/>
</dbReference>
<dbReference type="GO" id="GO:0051287">
    <property type="term" value="F:NAD binding"/>
    <property type="evidence" value="ECO:0007669"/>
    <property type="project" value="InterPro"/>
</dbReference>
<dbReference type="SUPFAM" id="SSF51735">
    <property type="entry name" value="NAD(P)-binding Rossmann-fold domains"/>
    <property type="match status" value="1"/>
</dbReference>